<dbReference type="InParanoid" id="A0A0C3DQJ2"/>
<feature type="region of interest" description="Disordered" evidence="1">
    <location>
        <begin position="229"/>
        <end position="263"/>
    </location>
</feature>
<proteinExistence type="predicted"/>
<dbReference type="Proteomes" id="UP000054321">
    <property type="component" value="Unassembled WGS sequence"/>
</dbReference>
<gene>
    <name evidence="2" type="ORF">OIDMADRAFT_178357</name>
</gene>
<accession>A0A0C3DQJ2</accession>
<reference evidence="3" key="2">
    <citation type="submission" date="2015-01" db="EMBL/GenBank/DDBJ databases">
        <title>Evolutionary Origins and Diversification of the Mycorrhizal Mutualists.</title>
        <authorList>
            <consortium name="DOE Joint Genome Institute"/>
            <consortium name="Mycorrhizal Genomics Consortium"/>
            <person name="Kohler A."/>
            <person name="Kuo A."/>
            <person name="Nagy L.G."/>
            <person name="Floudas D."/>
            <person name="Copeland A."/>
            <person name="Barry K.W."/>
            <person name="Cichocki N."/>
            <person name="Veneault-Fourrey C."/>
            <person name="LaButti K."/>
            <person name="Lindquist E.A."/>
            <person name="Lipzen A."/>
            <person name="Lundell T."/>
            <person name="Morin E."/>
            <person name="Murat C."/>
            <person name="Riley R."/>
            <person name="Ohm R."/>
            <person name="Sun H."/>
            <person name="Tunlid A."/>
            <person name="Henrissat B."/>
            <person name="Grigoriev I.V."/>
            <person name="Hibbett D.S."/>
            <person name="Martin F."/>
        </authorList>
    </citation>
    <scope>NUCLEOTIDE SEQUENCE [LARGE SCALE GENOMIC DNA]</scope>
    <source>
        <strain evidence="3">Zn</strain>
    </source>
</reference>
<sequence>MANIPTFEVSQFALGNSVSVSPPTVQGRSFKWSARTDRLLFSSLKIFLFTKAMPPLDWPGTMGYHVPPSLMSDNLDESPYGRHHYSPTPLREFLGMRGGSFNPVRYAPPRECTPRGRGLADAGELAVRLRDRGRADDAADGLVRGRGNLDSIRKLVAALPTRNSDILRDCGHADDTADDFVRRSGDLDYIRKRMDGLSPTYPDISRGRGHVNERRVRFILPGEHDDDLPRGILKNRRRGPDLAAGPRYQPARRQPDPDHDHTCNSHRCLNTANISLGARVWLDHDSDHERHNNHNHNRHGCQHNRKCCGCCDSNSKDDKKHGFKTRDVTLRGKCYQIRKSFLAEFGKFENEFAKFVEKKSEEELPNEVIQMLVDCINDEPGELNSAINLVGLNILASNLGCRSAVEDSLQELKKIESDSLIRADELTKICGTITMSGKVDDRLQAWLKRFICKHDAWHLLQNSQKFRLLVTRHPEVKTRLETIMGWRDNEDEFGFMIM</sequence>
<dbReference type="STRING" id="913774.A0A0C3DQJ2"/>
<organism evidence="2 3">
    <name type="scientific">Oidiodendron maius (strain Zn)</name>
    <dbReference type="NCBI Taxonomy" id="913774"/>
    <lineage>
        <taxon>Eukaryota</taxon>
        <taxon>Fungi</taxon>
        <taxon>Dikarya</taxon>
        <taxon>Ascomycota</taxon>
        <taxon>Pezizomycotina</taxon>
        <taxon>Leotiomycetes</taxon>
        <taxon>Leotiomycetes incertae sedis</taxon>
        <taxon>Myxotrichaceae</taxon>
        <taxon>Oidiodendron</taxon>
    </lineage>
</organism>
<dbReference type="OrthoDB" id="3509960at2759"/>
<keyword evidence="3" id="KW-1185">Reference proteome</keyword>
<dbReference type="EMBL" id="KN832873">
    <property type="protein sequence ID" value="KIN04313.1"/>
    <property type="molecule type" value="Genomic_DNA"/>
</dbReference>
<name>A0A0C3DQJ2_OIDMZ</name>
<reference evidence="2 3" key="1">
    <citation type="submission" date="2014-04" db="EMBL/GenBank/DDBJ databases">
        <authorList>
            <consortium name="DOE Joint Genome Institute"/>
            <person name="Kuo A."/>
            <person name="Martino E."/>
            <person name="Perotto S."/>
            <person name="Kohler A."/>
            <person name="Nagy L.G."/>
            <person name="Floudas D."/>
            <person name="Copeland A."/>
            <person name="Barry K.W."/>
            <person name="Cichocki N."/>
            <person name="Veneault-Fourrey C."/>
            <person name="LaButti K."/>
            <person name="Lindquist E.A."/>
            <person name="Lipzen A."/>
            <person name="Lundell T."/>
            <person name="Morin E."/>
            <person name="Murat C."/>
            <person name="Sun H."/>
            <person name="Tunlid A."/>
            <person name="Henrissat B."/>
            <person name="Grigoriev I.V."/>
            <person name="Hibbett D.S."/>
            <person name="Martin F."/>
            <person name="Nordberg H.P."/>
            <person name="Cantor M.N."/>
            <person name="Hua S.X."/>
        </authorList>
    </citation>
    <scope>NUCLEOTIDE SEQUENCE [LARGE SCALE GENOMIC DNA]</scope>
    <source>
        <strain evidence="2 3">Zn</strain>
    </source>
</reference>
<dbReference type="HOGENOM" id="CLU_547571_0_0_1"/>
<dbReference type="AlphaFoldDB" id="A0A0C3DQJ2"/>
<evidence type="ECO:0000313" key="3">
    <source>
        <dbReference type="Proteomes" id="UP000054321"/>
    </source>
</evidence>
<protein>
    <recommendedName>
        <fullName evidence="4">BTB domain-containing protein</fullName>
    </recommendedName>
</protein>
<evidence type="ECO:0000313" key="2">
    <source>
        <dbReference type="EMBL" id="KIN04313.1"/>
    </source>
</evidence>
<evidence type="ECO:0000256" key="1">
    <source>
        <dbReference type="SAM" id="MobiDB-lite"/>
    </source>
</evidence>
<feature type="compositionally biased region" description="Basic and acidic residues" evidence="1">
    <location>
        <begin position="253"/>
        <end position="263"/>
    </location>
</feature>
<evidence type="ECO:0008006" key="4">
    <source>
        <dbReference type="Google" id="ProtNLM"/>
    </source>
</evidence>